<dbReference type="Proteomes" id="UP001062846">
    <property type="component" value="Chromosome 2"/>
</dbReference>
<protein>
    <submittedName>
        <fullName evidence="1">Uncharacterized protein</fullName>
    </submittedName>
</protein>
<accession>A0ACC0PQL7</accession>
<evidence type="ECO:0000313" key="1">
    <source>
        <dbReference type="EMBL" id="KAI8568027.1"/>
    </source>
</evidence>
<reference evidence="1" key="1">
    <citation type="submission" date="2022-02" db="EMBL/GenBank/DDBJ databases">
        <title>Plant Genome Project.</title>
        <authorList>
            <person name="Zhang R.-G."/>
        </authorList>
    </citation>
    <scope>NUCLEOTIDE SEQUENCE</scope>
    <source>
        <strain evidence="1">AT1</strain>
    </source>
</reference>
<gene>
    <name evidence="1" type="ORF">RHMOL_Rhmol02G0166500</name>
</gene>
<keyword evidence="2" id="KW-1185">Reference proteome</keyword>
<comment type="caution">
    <text evidence="1">The sequence shown here is derived from an EMBL/GenBank/DDBJ whole genome shotgun (WGS) entry which is preliminary data.</text>
</comment>
<organism evidence="1 2">
    <name type="scientific">Rhododendron molle</name>
    <name type="common">Chinese azalea</name>
    <name type="synonym">Azalea mollis</name>
    <dbReference type="NCBI Taxonomy" id="49168"/>
    <lineage>
        <taxon>Eukaryota</taxon>
        <taxon>Viridiplantae</taxon>
        <taxon>Streptophyta</taxon>
        <taxon>Embryophyta</taxon>
        <taxon>Tracheophyta</taxon>
        <taxon>Spermatophyta</taxon>
        <taxon>Magnoliopsida</taxon>
        <taxon>eudicotyledons</taxon>
        <taxon>Gunneridae</taxon>
        <taxon>Pentapetalae</taxon>
        <taxon>asterids</taxon>
        <taxon>Ericales</taxon>
        <taxon>Ericaceae</taxon>
        <taxon>Ericoideae</taxon>
        <taxon>Rhodoreae</taxon>
        <taxon>Rhododendron</taxon>
    </lineage>
</organism>
<dbReference type="EMBL" id="CM046389">
    <property type="protein sequence ID" value="KAI8568027.1"/>
    <property type="molecule type" value="Genomic_DNA"/>
</dbReference>
<sequence length="684" mass="75152">MEVVFDHSAGDALCSETMCLAASPMLFRSPMPVLLTRPSSQPFVKKQIHSKSQHKKLSSFLRIISVYMFFLAVEREVMEAMSGLWRSTSGFPIILPNIIIAIDAPRGFLFEWFVFWDVFIARTNEKHSEAASAYIETQQMKAPEHQQQLQMQQLQLIQHQLAQRNSGSMSAALQQMQGRPQMTTDIKQEVNMGASQKFMPMDPSSVYGQAILRSKSGLGGAEDDGVAQAEVVVDCPLDGEGGLVGEVNNDLAVGVSRGVGGRKLGEEHLTFMEASGGRSGSMAYALRFEGGIVSVTDHGPYPPHLRRQSSQLSAAIDVDMEEGKLQSEALREAFSQIPNNAREKKCKFTETIEPQIGLKDYAPQKDKHFSGSVKLSHIPRPKMKVCMLGDAQHVEEAEKIGLEYMDVEGLKKLSKNKKLAKKFHAFLASEAVIKQIPRLLGLGLNKAGNTGLIDIARASFWRIRLENSAFSVIMDLEICAGTLVGDETRTGISGGQLSGSRQKLDYSESLLYHAGEMLVGPARALLMDEISTGLDNSTTFQIVNSIRQYIHILQGTSIISLLQPAPETYDLFDDKILLSDGQIVYQRWADEVLIADPGNIPPASIHPDPNHYLVAPLPKLTNSFHILEEKDHNEGDIIEVHPPSPLATIDDTLPDFTLTSGGSKKAAKAARCRSLSNSKLKGKS</sequence>
<evidence type="ECO:0000313" key="2">
    <source>
        <dbReference type="Proteomes" id="UP001062846"/>
    </source>
</evidence>
<proteinExistence type="predicted"/>
<name>A0ACC0PQL7_RHOML</name>